<keyword evidence="7" id="KW-0503">Monooxygenase</keyword>
<name>A0AAD6UWD9_9AGAR</name>
<dbReference type="PRINTS" id="PR00465">
    <property type="entry name" value="EP450IV"/>
</dbReference>
<dbReference type="PANTHER" id="PTHR46206">
    <property type="entry name" value="CYTOCHROME P450"/>
    <property type="match status" value="1"/>
</dbReference>
<dbReference type="GO" id="GO:0020037">
    <property type="term" value="F:heme binding"/>
    <property type="evidence" value="ECO:0007669"/>
    <property type="project" value="InterPro"/>
</dbReference>
<evidence type="ECO:0000256" key="4">
    <source>
        <dbReference type="ARBA" id="ARBA00023002"/>
    </source>
</evidence>
<proteinExistence type="inferred from homology"/>
<sequence>MYDLDIRALLLYALAAAVAIRWFQSREKSNIPAIPGSKGLLYYVAALRFLRNGFDVVNQGYYQHRDGVFRVPGLFRWEYIANGPQHTAEMAAAPDDSLSFMEALRDVLAVDYTLGFETFDNPFHIVTIRRNLTQNIARCFPQVRDEVVHAFDDVLALDDKEWKLLHVVPNVMKIVARTSNRLFVGLPLCREQEFLDLCVDFAVKSFTRGAIIGFLPYFLRPVFGPLLSTRKSTVRRALKFLGPMINDRLDNERDYGPDWPDKPNDLTSWLLEVAEGEGRTPPGLALRILLTNQAAIHTTTMTLTAVLYDLTAYPAHILPMREEAERVVAAEGWTKASLGSMHKIDSFIRESQRLRGNGPVSLGRKVVAKDGFVFSDGTRIPYGALLTVAATTHYDPDNFADPDVFDGFRFSRMREQYGPAHEHEDDKNGEASIFNRHMVSTAREHLVFGHGRHACPGRFFAATELKAMLAHILIEYDVRAETEGLRPLDECIGLLRTPSREGRIWVRRRERGSEGL</sequence>
<dbReference type="EMBL" id="JARJCW010000085">
    <property type="protein sequence ID" value="KAJ7196259.1"/>
    <property type="molecule type" value="Genomic_DNA"/>
</dbReference>
<dbReference type="InterPro" id="IPR017972">
    <property type="entry name" value="Cyt_P450_CS"/>
</dbReference>
<dbReference type="PROSITE" id="PS00086">
    <property type="entry name" value="CYTOCHROME_P450"/>
    <property type="match status" value="1"/>
</dbReference>
<protein>
    <submittedName>
        <fullName evidence="8">Cytochrome P450</fullName>
    </submittedName>
</protein>
<evidence type="ECO:0000256" key="1">
    <source>
        <dbReference type="ARBA" id="ARBA00001971"/>
    </source>
</evidence>
<dbReference type="InterPro" id="IPR002403">
    <property type="entry name" value="Cyt_P450_E_grp-IV"/>
</dbReference>
<evidence type="ECO:0000313" key="8">
    <source>
        <dbReference type="EMBL" id="KAJ7196259.1"/>
    </source>
</evidence>
<accession>A0AAD6UWD9</accession>
<dbReference type="InterPro" id="IPR001128">
    <property type="entry name" value="Cyt_P450"/>
</dbReference>
<dbReference type="GO" id="GO:0005506">
    <property type="term" value="F:iron ion binding"/>
    <property type="evidence" value="ECO:0007669"/>
    <property type="project" value="InterPro"/>
</dbReference>
<comment type="caution">
    <text evidence="8">The sequence shown here is derived from an EMBL/GenBank/DDBJ whole genome shotgun (WGS) entry which is preliminary data.</text>
</comment>
<evidence type="ECO:0000256" key="7">
    <source>
        <dbReference type="RuleBase" id="RU000461"/>
    </source>
</evidence>
<gene>
    <name evidence="8" type="ORF">GGX14DRAFT_473852</name>
</gene>
<evidence type="ECO:0000256" key="3">
    <source>
        <dbReference type="ARBA" id="ARBA00022723"/>
    </source>
</evidence>
<dbReference type="GO" id="GO:0004497">
    <property type="term" value="F:monooxygenase activity"/>
    <property type="evidence" value="ECO:0007669"/>
    <property type="project" value="UniProtKB-KW"/>
</dbReference>
<reference evidence="8" key="1">
    <citation type="submission" date="2023-03" db="EMBL/GenBank/DDBJ databases">
        <title>Massive genome expansion in bonnet fungi (Mycena s.s.) driven by repeated elements and novel gene families across ecological guilds.</title>
        <authorList>
            <consortium name="Lawrence Berkeley National Laboratory"/>
            <person name="Harder C.B."/>
            <person name="Miyauchi S."/>
            <person name="Viragh M."/>
            <person name="Kuo A."/>
            <person name="Thoen E."/>
            <person name="Andreopoulos B."/>
            <person name="Lu D."/>
            <person name="Skrede I."/>
            <person name="Drula E."/>
            <person name="Henrissat B."/>
            <person name="Morin E."/>
            <person name="Kohler A."/>
            <person name="Barry K."/>
            <person name="LaButti K."/>
            <person name="Morin E."/>
            <person name="Salamov A."/>
            <person name="Lipzen A."/>
            <person name="Mereny Z."/>
            <person name="Hegedus B."/>
            <person name="Baldrian P."/>
            <person name="Stursova M."/>
            <person name="Weitz H."/>
            <person name="Taylor A."/>
            <person name="Grigoriev I.V."/>
            <person name="Nagy L.G."/>
            <person name="Martin F."/>
            <person name="Kauserud H."/>
        </authorList>
    </citation>
    <scope>NUCLEOTIDE SEQUENCE</scope>
    <source>
        <strain evidence="8">9144</strain>
    </source>
</reference>
<keyword evidence="3 6" id="KW-0479">Metal-binding</keyword>
<comment type="similarity">
    <text evidence="2 7">Belongs to the cytochrome P450 family.</text>
</comment>
<dbReference type="CDD" id="cd11041">
    <property type="entry name" value="CYP503A1-like"/>
    <property type="match status" value="1"/>
</dbReference>
<dbReference type="SUPFAM" id="SSF48264">
    <property type="entry name" value="Cytochrome P450"/>
    <property type="match status" value="1"/>
</dbReference>
<feature type="binding site" description="axial binding residue" evidence="6">
    <location>
        <position position="455"/>
    </location>
    <ligand>
        <name>heme</name>
        <dbReference type="ChEBI" id="CHEBI:30413"/>
    </ligand>
    <ligandPart>
        <name>Fe</name>
        <dbReference type="ChEBI" id="CHEBI:18248"/>
    </ligandPart>
</feature>
<dbReference type="Gene3D" id="1.10.630.10">
    <property type="entry name" value="Cytochrome P450"/>
    <property type="match status" value="1"/>
</dbReference>
<dbReference type="Proteomes" id="UP001219525">
    <property type="component" value="Unassembled WGS sequence"/>
</dbReference>
<dbReference type="AlphaFoldDB" id="A0AAD6UWD9"/>
<comment type="cofactor">
    <cofactor evidence="1 6">
        <name>heme</name>
        <dbReference type="ChEBI" id="CHEBI:30413"/>
    </cofactor>
</comment>
<dbReference type="Pfam" id="PF00067">
    <property type="entry name" value="p450"/>
    <property type="match status" value="1"/>
</dbReference>
<evidence type="ECO:0000256" key="2">
    <source>
        <dbReference type="ARBA" id="ARBA00010617"/>
    </source>
</evidence>
<evidence type="ECO:0000256" key="6">
    <source>
        <dbReference type="PIRSR" id="PIRSR602403-1"/>
    </source>
</evidence>
<keyword evidence="4 7" id="KW-0560">Oxidoreductase</keyword>
<organism evidence="8 9">
    <name type="scientific">Mycena pura</name>
    <dbReference type="NCBI Taxonomy" id="153505"/>
    <lineage>
        <taxon>Eukaryota</taxon>
        <taxon>Fungi</taxon>
        <taxon>Dikarya</taxon>
        <taxon>Basidiomycota</taxon>
        <taxon>Agaricomycotina</taxon>
        <taxon>Agaricomycetes</taxon>
        <taxon>Agaricomycetidae</taxon>
        <taxon>Agaricales</taxon>
        <taxon>Marasmiineae</taxon>
        <taxon>Mycenaceae</taxon>
        <taxon>Mycena</taxon>
    </lineage>
</organism>
<evidence type="ECO:0000313" key="9">
    <source>
        <dbReference type="Proteomes" id="UP001219525"/>
    </source>
</evidence>
<dbReference type="InterPro" id="IPR036396">
    <property type="entry name" value="Cyt_P450_sf"/>
</dbReference>
<keyword evidence="9" id="KW-1185">Reference proteome</keyword>
<keyword evidence="5 6" id="KW-0408">Iron</keyword>
<dbReference type="GO" id="GO:0016705">
    <property type="term" value="F:oxidoreductase activity, acting on paired donors, with incorporation or reduction of molecular oxygen"/>
    <property type="evidence" value="ECO:0007669"/>
    <property type="project" value="InterPro"/>
</dbReference>
<evidence type="ECO:0000256" key="5">
    <source>
        <dbReference type="ARBA" id="ARBA00023004"/>
    </source>
</evidence>
<keyword evidence="6 7" id="KW-0349">Heme</keyword>